<protein>
    <submittedName>
        <fullName evidence="2">Uncharacterized protein</fullName>
    </submittedName>
</protein>
<reference evidence="2" key="1">
    <citation type="submission" date="2021-09" db="EMBL/GenBank/DDBJ databases">
        <title>The genome of Mauremys mutica provides insights into the evolution of semi-aquatic lifestyle.</title>
        <authorList>
            <person name="Gong S."/>
            <person name="Gao Y."/>
        </authorList>
    </citation>
    <scope>NUCLEOTIDE SEQUENCE</scope>
    <source>
        <strain evidence="2">MM-2020</strain>
        <tissue evidence="2">Muscle</tissue>
    </source>
</reference>
<organism evidence="2 3">
    <name type="scientific">Mauremys mutica</name>
    <name type="common">yellowpond turtle</name>
    <dbReference type="NCBI Taxonomy" id="74926"/>
    <lineage>
        <taxon>Eukaryota</taxon>
        <taxon>Metazoa</taxon>
        <taxon>Chordata</taxon>
        <taxon>Craniata</taxon>
        <taxon>Vertebrata</taxon>
        <taxon>Euteleostomi</taxon>
        <taxon>Archelosauria</taxon>
        <taxon>Testudinata</taxon>
        <taxon>Testudines</taxon>
        <taxon>Cryptodira</taxon>
        <taxon>Durocryptodira</taxon>
        <taxon>Testudinoidea</taxon>
        <taxon>Geoemydidae</taxon>
        <taxon>Geoemydinae</taxon>
        <taxon>Mauremys</taxon>
    </lineage>
</organism>
<dbReference type="AlphaFoldDB" id="A0A9D3X4P8"/>
<sequence>MAPPAPKTSTLMVTRHLKAAACPSKARTQGNAQREGEEPPLEKGLFAWNHPICNKNTKGRKNTQEEGEKNCTLIDDKTERKERTGGLGLAPAGHVTEQGFLVLLQMVWGGGG</sequence>
<feature type="region of interest" description="Disordered" evidence="1">
    <location>
        <begin position="20"/>
        <end position="45"/>
    </location>
</feature>
<dbReference type="EMBL" id="JAHDVG010000482">
    <property type="protein sequence ID" value="KAH1172811.1"/>
    <property type="molecule type" value="Genomic_DNA"/>
</dbReference>
<accession>A0A9D3X4P8</accession>
<name>A0A9D3X4P8_9SAUR</name>
<evidence type="ECO:0000256" key="1">
    <source>
        <dbReference type="SAM" id="MobiDB-lite"/>
    </source>
</evidence>
<evidence type="ECO:0000313" key="3">
    <source>
        <dbReference type="Proteomes" id="UP000827986"/>
    </source>
</evidence>
<comment type="caution">
    <text evidence="2">The sequence shown here is derived from an EMBL/GenBank/DDBJ whole genome shotgun (WGS) entry which is preliminary data.</text>
</comment>
<keyword evidence="3" id="KW-1185">Reference proteome</keyword>
<dbReference type="Proteomes" id="UP000827986">
    <property type="component" value="Unassembled WGS sequence"/>
</dbReference>
<evidence type="ECO:0000313" key="2">
    <source>
        <dbReference type="EMBL" id="KAH1172811.1"/>
    </source>
</evidence>
<gene>
    <name evidence="2" type="ORF">KIL84_016650</name>
</gene>
<proteinExistence type="predicted"/>